<feature type="domain" description="DUF7702" evidence="3">
    <location>
        <begin position="17"/>
        <end position="234"/>
    </location>
</feature>
<reference evidence="4 5" key="1">
    <citation type="submission" date="2015-05" db="EMBL/GenBank/DDBJ databases">
        <title>Distinctive expansion of gene families associated with plant cell wall degradation and secondary metabolism in the genomes of grapevine trunk pathogens.</title>
        <authorList>
            <person name="Lawrence D.P."/>
            <person name="Travadon R."/>
            <person name="Rolshausen P.E."/>
            <person name="Baumgartner K."/>
        </authorList>
    </citation>
    <scope>NUCLEOTIDE SEQUENCE [LARGE SCALE GENOMIC DNA]</scope>
    <source>
        <strain evidence="4">DA912</strain>
    </source>
</reference>
<keyword evidence="2" id="KW-0812">Transmembrane</keyword>
<dbReference type="InterPro" id="IPR056119">
    <property type="entry name" value="DUF7702"/>
</dbReference>
<dbReference type="OrthoDB" id="2560628at2759"/>
<feature type="transmembrane region" description="Helical" evidence="2">
    <location>
        <begin position="12"/>
        <end position="36"/>
    </location>
</feature>
<feature type="transmembrane region" description="Helical" evidence="2">
    <location>
        <begin position="48"/>
        <end position="65"/>
    </location>
</feature>
<sequence length="301" mass="32353">MSSNDLPPPSSNVISLAYVEIVLSAIFLPLVGFIAWKHGKAGMACWQIYMTAFVAKLVANIYLIVNKEKPYSPTVVSNITDSGVIATISLGIIGIVYEANTILPQQAKKWNDKIILGVTHLAITGGIAAATYGGSPSATGTGVANQALSRTGNLVLLFVLLAVCGWMWPTYKKTDRYSRSGNHPNAHAARILLWAGMAAIPSWLGRLIYMCLYAFNRQDTALDPVTGSFAIKMLLFATLWTAASALTAGGWFSQAAMPAGGFLRARDGDRFDGSDDEAPLSRRRSGPDEVEMCVHVVRPKS</sequence>
<evidence type="ECO:0000313" key="5">
    <source>
        <dbReference type="Proteomes" id="UP000034680"/>
    </source>
</evidence>
<feature type="region of interest" description="Disordered" evidence="1">
    <location>
        <begin position="267"/>
        <end position="287"/>
    </location>
</feature>
<protein>
    <submittedName>
        <fullName evidence="4">Putative integral membrane protein</fullName>
    </submittedName>
</protein>
<evidence type="ECO:0000259" key="3">
    <source>
        <dbReference type="Pfam" id="PF24800"/>
    </source>
</evidence>
<dbReference type="PANTHER" id="PTHR42109">
    <property type="entry name" value="UNPLACED GENOMIC SCAFFOLD UM_SCAF_CONTIG_1.265, WHOLE GENOME SHOTGUN SEQUENCE"/>
    <property type="match status" value="1"/>
</dbReference>
<feature type="transmembrane region" description="Helical" evidence="2">
    <location>
        <begin position="115"/>
        <end position="134"/>
    </location>
</feature>
<feature type="transmembrane region" description="Helical" evidence="2">
    <location>
        <begin position="191"/>
        <end position="209"/>
    </location>
</feature>
<keyword evidence="2" id="KW-1133">Transmembrane helix</keyword>
<dbReference type="Pfam" id="PF24800">
    <property type="entry name" value="DUF7702"/>
    <property type="match status" value="1"/>
</dbReference>
<dbReference type="AlphaFoldDB" id="A0A0G2FCK7"/>
<feature type="transmembrane region" description="Helical" evidence="2">
    <location>
        <begin position="85"/>
        <end position="103"/>
    </location>
</feature>
<accession>A0A0G2FCK7</accession>
<comment type="caution">
    <text evidence="4">The sequence shown here is derived from an EMBL/GenBank/DDBJ whole genome shotgun (WGS) entry which is preliminary data.</text>
</comment>
<name>A0A0G2FCK7_9PEZI</name>
<keyword evidence="2" id="KW-0472">Membrane</keyword>
<reference evidence="4 5" key="2">
    <citation type="submission" date="2015-05" db="EMBL/GenBank/DDBJ databases">
        <authorList>
            <person name="Morales-Cruz A."/>
            <person name="Amrine K.C."/>
            <person name="Cantu D."/>
        </authorList>
    </citation>
    <scope>NUCLEOTIDE SEQUENCE [LARGE SCALE GENOMIC DNA]</scope>
    <source>
        <strain evidence="4">DA912</strain>
    </source>
</reference>
<feature type="transmembrane region" description="Helical" evidence="2">
    <location>
        <begin position="154"/>
        <end position="171"/>
    </location>
</feature>
<dbReference type="EMBL" id="LCUC01000353">
    <property type="protein sequence ID" value="KKY31904.1"/>
    <property type="molecule type" value="Genomic_DNA"/>
</dbReference>
<evidence type="ECO:0000256" key="1">
    <source>
        <dbReference type="SAM" id="MobiDB-lite"/>
    </source>
</evidence>
<organism evidence="4 5">
    <name type="scientific">Diaporthe ampelina</name>
    <dbReference type="NCBI Taxonomy" id="1214573"/>
    <lineage>
        <taxon>Eukaryota</taxon>
        <taxon>Fungi</taxon>
        <taxon>Dikarya</taxon>
        <taxon>Ascomycota</taxon>
        <taxon>Pezizomycotina</taxon>
        <taxon>Sordariomycetes</taxon>
        <taxon>Sordariomycetidae</taxon>
        <taxon>Diaporthales</taxon>
        <taxon>Diaporthaceae</taxon>
        <taxon>Diaporthe</taxon>
    </lineage>
</organism>
<gene>
    <name evidence="4" type="ORF">UCDDA912_g08193</name>
</gene>
<dbReference type="PANTHER" id="PTHR42109:SF2">
    <property type="entry name" value="INTEGRAL MEMBRANE PROTEIN"/>
    <property type="match status" value="1"/>
</dbReference>
<evidence type="ECO:0000256" key="2">
    <source>
        <dbReference type="SAM" id="Phobius"/>
    </source>
</evidence>
<evidence type="ECO:0000313" key="4">
    <source>
        <dbReference type="EMBL" id="KKY31904.1"/>
    </source>
</evidence>
<dbReference type="Proteomes" id="UP000034680">
    <property type="component" value="Unassembled WGS sequence"/>
</dbReference>
<proteinExistence type="predicted"/>
<keyword evidence="5" id="KW-1185">Reference proteome</keyword>
<feature type="transmembrane region" description="Helical" evidence="2">
    <location>
        <begin position="229"/>
        <end position="252"/>
    </location>
</feature>